<dbReference type="Gene3D" id="3.60.140.10">
    <property type="entry name" value="CNF1/YfiH-like putative cysteine hydrolases"/>
    <property type="match status" value="1"/>
</dbReference>
<comment type="catalytic activity">
    <reaction evidence="9">
        <text>adenosine + H2O + H(+) = inosine + NH4(+)</text>
        <dbReference type="Rhea" id="RHEA:24408"/>
        <dbReference type="ChEBI" id="CHEBI:15377"/>
        <dbReference type="ChEBI" id="CHEBI:15378"/>
        <dbReference type="ChEBI" id="CHEBI:16335"/>
        <dbReference type="ChEBI" id="CHEBI:17596"/>
        <dbReference type="ChEBI" id="CHEBI:28938"/>
        <dbReference type="EC" id="3.5.4.4"/>
    </reaction>
    <physiologicalReaction direction="left-to-right" evidence="9">
        <dbReference type="Rhea" id="RHEA:24409"/>
    </physiologicalReaction>
</comment>
<dbReference type="RefSeq" id="WP_048699577.1">
    <property type="nucleotide sequence ID" value="NZ_HG764815.1"/>
</dbReference>
<dbReference type="SUPFAM" id="SSF64438">
    <property type="entry name" value="CNF1/YfiH-like putative cysteine hydrolases"/>
    <property type="match status" value="1"/>
</dbReference>
<comment type="catalytic activity">
    <reaction evidence="1">
        <text>inosine + phosphate = alpha-D-ribose 1-phosphate + hypoxanthine</text>
        <dbReference type="Rhea" id="RHEA:27646"/>
        <dbReference type="ChEBI" id="CHEBI:17368"/>
        <dbReference type="ChEBI" id="CHEBI:17596"/>
        <dbReference type="ChEBI" id="CHEBI:43474"/>
        <dbReference type="ChEBI" id="CHEBI:57720"/>
        <dbReference type="EC" id="2.4.2.1"/>
    </reaction>
    <physiologicalReaction direction="left-to-right" evidence="1">
        <dbReference type="Rhea" id="RHEA:27647"/>
    </physiologicalReaction>
</comment>
<comment type="function">
    <text evidence="2">Purine nucleoside enzyme that catalyzes the phosphorolysis of adenosine and inosine nucleosides, yielding D-ribose 1-phosphate and the respective free bases, adenine and hypoxanthine. Also catalyzes the phosphorolysis of S-methyl-5'-thioadenosine into adenine and S-methyl-5-thio-alpha-D-ribose 1-phosphate. Also has adenosine deaminase activity.</text>
</comment>
<evidence type="ECO:0000256" key="3">
    <source>
        <dbReference type="ARBA" id="ARBA00007353"/>
    </source>
</evidence>
<dbReference type="AlphaFoldDB" id="W6JZ57"/>
<gene>
    <name evidence="13" type="ORF">BN11_3720002</name>
</gene>
<dbReference type="PANTHER" id="PTHR30616:SF2">
    <property type="entry name" value="PURINE NUCLEOSIDE PHOSPHORYLASE LACC1"/>
    <property type="match status" value="1"/>
</dbReference>
<dbReference type="EMBL" id="CAJA01000304">
    <property type="protein sequence ID" value="CCH74056.1"/>
    <property type="molecule type" value="Genomic_DNA"/>
</dbReference>
<comment type="catalytic activity">
    <reaction evidence="11">
        <text>S-methyl-5'-thioadenosine + phosphate = 5-(methylsulfanyl)-alpha-D-ribose 1-phosphate + adenine</text>
        <dbReference type="Rhea" id="RHEA:11852"/>
        <dbReference type="ChEBI" id="CHEBI:16708"/>
        <dbReference type="ChEBI" id="CHEBI:17509"/>
        <dbReference type="ChEBI" id="CHEBI:43474"/>
        <dbReference type="ChEBI" id="CHEBI:58533"/>
        <dbReference type="EC" id="2.4.2.28"/>
    </reaction>
    <physiologicalReaction direction="left-to-right" evidence="11">
        <dbReference type="Rhea" id="RHEA:11853"/>
    </physiologicalReaction>
</comment>
<dbReference type="InterPro" id="IPR003730">
    <property type="entry name" value="Cu_polyphenol_OxRdtase"/>
</dbReference>
<protein>
    <recommendedName>
        <fullName evidence="12">Purine nucleoside phosphorylase</fullName>
    </recommendedName>
</protein>
<dbReference type="Pfam" id="PF02578">
    <property type="entry name" value="Cu-oxidase_4"/>
    <property type="match status" value="1"/>
</dbReference>
<dbReference type="STRING" id="1193182.BN11_3720002"/>
<dbReference type="OrthoDB" id="4279at2"/>
<dbReference type="InterPro" id="IPR011324">
    <property type="entry name" value="Cytotoxic_necrot_fac-like_cat"/>
</dbReference>
<evidence type="ECO:0000256" key="12">
    <source>
        <dbReference type="RuleBase" id="RU361274"/>
    </source>
</evidence>
<dbReference type="GO" id="GO:0005507">
    <property type="term" value="F:copper ion binding"/>
    <property type="evidence" value="ECO:0007669"/>
    <property type="project" value="TreeGrafter"/>
</dbReference>
<dbReference type="GO" id="GO:0016787">
    <property type="term" value="F:hydrolase activity"/>
    <property type="evidence" value="ECO:0007669"/>
    <property type="project" value="UniProtKB-KW"/>
</dbReference>
<name>W6JZ57_9MICO</name>
<evidence type="ECO:0000256" key="5">
    <source>
        <dbReference type="ARBA" id="ARBA00022723"/>
    </source>
</evidence>
<evidence type="ECO:0000313" key="13">
    <source>
        <dbReference type="EMBL" id="CCH74056.1"/>
    </source>
</evidence>
<dbReference type="PANTHER" id="PTHR30616">
    <property type="entry name" value="UNCHARACTERIZED PROTEIN YFIH"/>
    <property type="match status" value="1"/>
</dbReference>
<keyword evidence="7" id="KW-0862">Zinc</keyword>
<keyword evidence="6" id="KW-0378">Hydrolase</keyword>
<dbReference type="GO" id="GO:0017061">
    <property type="term" value="F:S-methyl-5-thioadenosine phosphorylase activity"/>
    <property type="evidence" value="ECO:0007669"/>
    <property type="project" value="UniProtKB-EC"/>
</dbReference>
<proteinExistence type="inferred from homology"/>
<evidence type="ECO:0000256" key="11">
    <source>
        <dbReference type="ARBA" id="ARBA00049893"/>
    </source>
</evidence>
<evidence type="ECO:0000256" key="6">
    <source>
        <dbReference type="ARBA" id="ARBA00022801"/>
    </source>
</evidence>
<dbReference type="CDD" id="cd16833">
    <property type="entry name" value="YfiH"/>
    <property type="match status" value="1"/>
</dbReference>
<comment type="similarity">
    <text evidence="3 12">Belongs to the purine nucleoside phosphorylase YfiH/LACC1 family.</text>
</comment>
<keyword evidence="14" id="KW-1185">Reference proteome</keyword>
<evidence type="ECO:0000256" key="1">
    <source>
        <dbReference type="ARBA" id="ARBA00000553"/>
    </source>
</evidence>
<dbReference type="NCBIfam" id="TIGR00726">
    <property type="entry name" value="peptidoglycan editing factor PgeF"/>
    <property type="match status" value="1"/>
</dbReference>
<evidence type="ECO:0000313" key="14">
    <source>
        <dbReference type="Proteomes" id="UP000035763"/>
    </source>
</evidence>
<dbReference type="Proteomes" id="UP000035763">
    <property type="component" value="Unassembled WGS sequence"/>
</dbReference>
<evidence type="ECO:0000256" key="8">
    <source>
        <dbReference type="ARBA" id="ARBA00023008"/>
    </source>
</evidence>
<keyword evidence="8" id="KW-0186">Copper</keyword>
<comment type="caution">
    <text evidence="13">The sequence shown here is derived from an EMBL/GenBank/DDBJ whole genome shotgun (WGS) entry which is preliminary data.</text>
</comment>
<evidence type="ECO:0000256" key="10">
    <source>
        <dbReference type="ARBA" id="ARBA00048968"/>
    </source>
</evidence>
<evidence type="ECO:0000256" key="9">
    <source>
        <dbReference type="ARBA" id="ARBA00047989"/>
    </source>
</evidence>
<organism evidence="13 14">
    <name type="scientific">Nostocoides australiense Ben110</name>
    <dbReference type="NCBI Taxonomy" id="1193182"/>
    <lineage>
        <taxon>Bacteria</taxon>
        <taxon>Bacillati</taxon>
        <taxon>Actinomycetota</taxon>
        <taxon>Actinomycetes</taxon>
        <taxon>Micrococcales</taxon>
        <taxon>Intrasporangiaceae</taxon>
        <taxon>Nostocoides</taxon>
    </lineage>
</organism>
<sequence>MFAWLDEGSRVVRGFTDRHDGHSIGAHAGLNLGSRVADDPAAVARNRAAAAAALGVPAGNLVFLHQVHGAQVATVTEPWGPEDEPEADALVTTVPGLALVVLAADCVPVLLADPVAGVIGAAHVGRPGLLAGTVAAVVERMRFVGAVNLDAAVGPAVCGSCYEVPQQMHDDAVALVPEARAVSATGTPALDIAKGVLAQLSAAGVSARQVIGCTRESGNLYSYRRDGVTGRHAGLILLRPPAAPAHRPGRHHPG</sequence>
<keyword evidence="4" id="KW-0808">Transferase</keyword>
<reference evidence="13 14" key="1">
    <citation type="journal article" date="2013" name="ISME J.">
        <title>A metabolic model for members of the genus Tetrasphaera involved in enhanced biological phosphorus removal.</title>
        <authorList>
            <person name="Kristiansen R."/>
            <person name="Nguyen H.T.T."/>
            <person name="Saunders A.M."/>
            <person name="Nielsen J.L."/>
            <person name="Wimmer R."/>
            <person name="Le V.Q."/>
            <person name="McIlroy S.J."/>
            <person name="Petrovski S."/>
            <person name="Seviour R.J."/>
            <person name="Calteau A."/>
            <person name="Nielsen K.L."/>
            <person name="Nielsen P.H."/>
        </authorList>
    </citation>
    <scope>NUCLEOTIDE SEQUENCE [LARGE SCALE GENOMIC DNA]</scope>
    <source>
        <strain evidence="13 14">Ben110</strain>
    </source>
</reference>
<evidence type="ECO:0000256" key="4">
    <source>
        <dbReference type="ARBA" id="ARBA00022679"/>
    </source>
</evidence>
<evidence type="ECO:0000256" key="2">
    <source>
        <dbReference type="ARBA" id="ARBA00003215"/>
    </source>
</evidence>
<keyword evidence="5" id="KW-0479">Metal-binding</keyword>
<dbReference type="InterPro" id="IPR038371">
    <property type="entry name" value="Cu_polyphenol_OxRdtase_sf"/>
</dbReference>
<evidence type="ECO:0000256" key="7">
    <source>
        <dbReference type="ARBA" id="ARBA00022833"/>
    </source>
</evidence>
<accession>W6JZ57</accession>
<comment type="catalytic activity">
    <reaction evidence="10">
        <text>adenosine + phosphate = alpha-D-ribose 1-phosphate + adenine</text>
        <dbReference type="Rhea" id="RHEA:27642"/>
        <dbReference type="ChEBI" id="CHEBI:16335"/>
        <dbReference type="ChEBI" id="CHEBI:16708"/>
        <dbReference type="ChEBI" id="CHEBI:43474"/>
        <dbReference type="ChEBI" id="CHEBI:57720"/>
        <dbReference type="EC" id="2.4.2.1"/>
    </reaction>
    <physiologicalReaction direction="left-to-right" evidence="10">
        <dbReference type="Rhea" id="RHEA:27643"/>
    </physiologicalReaction>
</comment>